<comment type="caution">
    <text evidence="1">The sequence shown here is derived from an EMBL/GenBank/DDBJ whole genome shotgun (WGS) entry which is preliminary data.</text>
</comment>
<dbReference type="EMBL" id="ASHM01030726">
    <property type="protein sequence ID" value="PNX76474.1"/>
    <property type="molecule type" value="Genomic_DNA"/>
</dbReference>
<reference evidence="1 2" key="1">
    <citation type="journal article" date="2014" name="Am. J. Bot.">
        <title>Genome assembly and annotation for red clover (Trifolium pratense; Fabaceae).</title>
        <authorList>
            <person name="Istvanek J."/>
            <person name="Jaros M."/>
            <person name="Krenek A."/>
            <person name="Repkova J."/>
        </authorList>
    </citation>
    <scope>NUCLEOTIDE SEQUENCE [LARGE SCALE GENOMIC DNA]</scope>
    <source>
        <strain evidence="2">cv. Tatra</strain>
        <tissue evidence="1">Young leaves</tissue>
    </source>
</reference>
<sequence>MDSLQNSLIPLQAPITTHDLLIARNSHAQKELRGLGKGEGRNKSVTYLGWVKEKGITRAATVVIACKVKLWL</sequence>
<protein>
    <submittedName>
        <fullName evidence="1">Uncharacterized protein</fullName>
    </submittedName>
</protein>
<gene>
    <name evidence="1" type="ORF">L195_g032423</name>
</gene>
<proteinExistence type="predicted"/>
<reference evidence="1 2" key="2">
    <citation type="journal article" date="2017" name="Front. Plant Sci.">
        <title>Gene Classification and Mining of Molecular Markers Useful in Red Clover (Trifolium pratense) Breeding.</title>
        <authorList>
            <person name="Istvanek J."/>
            <person name="Dluhosova J."/>
            <person name="Dluhos P."/>
            <person name="Patkova L."/>
            <person name="Nedelnik J."/>
            <person name="Repkova J."/>
        </authorList>
    </citation>
    <scope>NUCLEOTIDE SEQUENCE [LARGE SCALE GENOMIC DNA]</scope>
    <source>
        <strain evidence="2">cv. Tatra</strain>
        <tissue evidence="1">Young leaves</tissue>
    </source>
</reference>
<dbReference type="Gramene" id="Tp57577_TGAC_v2_mRNA22576">
    <property type="protein sequence ID" value="Tp57577_TGAC_v2_mRNA22576"/>
    <property type="gene ID" value="Tp57577_TGAC_v2_gene21827"/>
</dbReference>
<dbReference type="Proteomes" id="UP000236291">
    <property type="component" value="Unassembled WGS sequence"/>
</dbReference>
<evidence type="ECO:0000313" key="1">
    <source>
        <dbReference type="EMBL" id="PNX76474.1"/>
    </source>
</evidence>
<evidence type="ECO:0000313" key="2">
    <source>
        <dbReference type="Proteomes" id="UP000236291"/>
    </source>
</evidence>
<accession>A0A2K3LDA5</accession>
<dbReference type="AlphaFoldDB" id="A0A2K3LDA5"/>
<name>A0A2K3LDA5_TRIPR</name>
<organism evidence="1 2">
    <name type="scientific">Trifolium pratense</name>
    <name type="common">Red clover</name>
    <dbReference type="NCBI Taxonomy" id="57577"/>
    <lineage>
        <taxon>Eukaryota</taxon>
        <taxon>Viridiplantae</taxon>
        <taxon>Streptophyta</taxon>
        <taxon>Embryophyta</taxon>
        <taxon>Tracheophyta</taxon>
        <taxon>Spermatophyta</taxon>
        <taxon>Magnoliopsida</taxon>
        <taxon>eudicotyledons</taxon>
        <taxon>Gunneridae</taxon>
        <taxon>Pentapetalae</taxon>
        <taxon>rosids</taxon>
        <taxon>fabids</taxon>
        <taxon>Fabales</taxon>
        <taxon>Fabaceae</taxon>
        <taxon>Papilionoideae</taxon>
        <taxon>50 kb inversion clade</taxon>
        <taxon>NPAAA clade</taxon>
        <taxon>Hologalegina</taxon>
        <taxon>IRL clade</taxon>
        <taxon>Trifolieae</taxon>
        <taxon>Trifolium</taxon>
    </lineage>
</organism>